<evidence type="ECO:0000256" key="1">
    <source>
        <dbReference type="ARBA" id="ARBA00009995"/>
    </source>
</evidence>
<comment type="similarity">
    <text evidence="1 4">Belongs to the UDP-glycosyltransferase family.</text>
</comment>
<keyword evidence="7" id="KW-1185">Reference proteome</keyword>
<dbReference type="PROSITE" id="PS00375">
    <property type="entry name" value="UDPGT"/>
    <property type="match status" value="1"/>
</dbReference>
<dbReference type="Pfam" id="PF00201">
    <property type="entry name" value="UDPGT"/>
    <property type="match status" value="1"/>
</dbReference>
<dbReference type="FunFam" id="3.40.50.2000:FF:000302">
    <property type="entry name" value="Glycosyltransferase"/>
    <property type="match status" value="1"/>
</dbReference>
<dbReference type="Gene3D" id="3.40.50.2000">
    <property type="entry name" value="Glycogen Phosphorylase B"/>
    <property type="match status" value="2"/>
</dbReference>
<accession>A0A445ELN4</accession>
<dbReference type="FunFam" id="3.40.50.2000:FF:000047">
    <property type="entry name" value="Glycosyltransferase"/>
    <property type="match status" value="1"/>
</dbReference>
<dbReference type="EC" id="2.4.1.-" evidence="5"/>
<evidence type="ECO:0000313" key="6">
    <source>
        <dbReference type="EMBL" id="RYR76272.1"/>
    </source>
</evidence>
<sequence>MESHSPYLDEQRQQPLRIYFIPFLAAGHILPLSDIARVFAARGHHVTIITTPSNAQIIRTSTPHHPNFLLHTVPFPSQELGLPDGIENLSDTFDDDTFMKVFNGMDTLREPIEHFLGRHPPDCIVADFMFPWVEDLANKLRVPRLVFNGFSLFAICAVESFRAHPVPPDASPPFLIHDFPHTVTMNATPPTLLREVLESTLEAELRSHGIILNNFVELDGEEYVQYYERTTGHKVWHLGPACLLHGTAEEKAERGQKSVLSVQKCMSWLDSKNPNSVVYICFGSLCCFPDCQLYEIACAVEASGCEFIWVVREKEGKEEEEEMKEKWLPKGFEERNSKKGIIIRGWAPQVLILRHSAVGGFLSHCGWNSTVEAISAGVPMITWPMHSEQFYNEKLITEVRGVGVEVGVDEWRSTGYGQREKVVGRGRIEVAIRRLMDGGNESQEIRVRAQELGKKARVAVQEGGSSFNNFTALIDELKRLRDCKHED</sequence>
<dbReference type="SMR" id="A0A445ELN4"/>
<name>A0A445ELN4_ARAHY</name>
<gene>
    <name evidence="6" type="ORF">Ahy_A01g000879</name>
</gene>
<dbReference type="Proteomes" id="UP000289738">
    <property type="component" value="Chromosome A01"/>
</dbReference>
<proteinExistence type="inferred from homology"/>
<evidence type="ECO:0000256" key="2">
    <source>
        <dbReference type="ARBA" id="ARBA00022676"/>
    </source>
</evidence>
<dbReference type="STRING" id="3818.A0A445ELN4"/>
<evidence type="ECO:0000256" key="3">
    <source>
        <dbReference type="ARBA" id="ARBA00022679"/>
    </source>
</evidence>
<dbReference type="InterPro" id="IPR035595">
    <property type="entry name" value="UDP_glycos_trans_CS"/>
</dbReference>
<dbReference type="PANTHER" id="PTHR48047:SF45">
    <property type="entry name" value="SCOPOLETIN GLUCOSYLTRANSFERASE-LIKE"/>
    <property type="match status" value="1"/>
</dbReference>
<keyword evidence="3 4" id="KW-0808">Transferase</keyword>
<evidence type="ECO:0000256" key="5">
    <source>
        <dbReference type="RuleBase" id="RU362057"/>
    </source>
</evidence>
<keyword evidence="2 4" id="KW-0328">Glycosyltransferase</keyword>
<dbReference type="Gramene" id="arahy.Tifrunner.gnm2.ann2.Ah01g370100.1">
    <property type="protein sequence ID" value="arahy.Tifrunner.gnm2.ann2.Ah01g370100.1-CDS-1"/>
    <property type="gene ID" value="arahy.Tifrunner.gnm2.ann2.Ah01g370100"/>
</dbReference>
<dbReference type="OrthoDB" id="5835829at2759"/>
<dbReference type="GO" id="GO:0035251">
    <property type="term" value="F:UDP-glucosyltransferase activity"/>
    <property type="evidence" value="ECO:0007669"/>
    <property type="project" value="TreeGrafter"/>
</dbReference>
<protein>
    <recommendedName>
        <fullName evidence="5">Glycosyltransferase</fullName>
        <ecNumber evidence="5">2.4.1.-</ecNumber>
    </recommendedName>
</protein>
<dbReference type="CDD" id="cd03784">
    <property type="entry name" value="GT1_Gtf-like"/>
    <property type="match status" value="1"/>
</dbReference>
<organism evidence="6 7">
    <name type="scientific">Arachis hypogaea</name>
    <name type="common">Peanut</name>
    <dbReference type="NCBI Taxonomy" id="3818"/>
    <lineage>
        <taxon>Eukaryota</taxon>
        <taxon>Viridiplantae</taxon>
        <taxon>Streptophyta</taxon>
        <taxon>Embryophyta</taxon>
        <taxon>Tracheophyta</taxon>
        <taxon>Spermatophyta</taxon>
        <taxon>Magnoliopsida</taxon>
        <taxon>eudicotyledons</taxon>
        <taxon>Gunneridae</taxon>
        <taxon>Pentapetalae</taxon>
        <taxon>rosids</taxon>
        <taxon>fabids</taxon>
        <taxon>Fabales</taxon>
        <taxon>Fabaceae</taxon>
        <taxon>Papilionoideae</taxon>
        <taxon>50 kb inversion clade</taxon>
        <taxon>dalbergioids sensu lato</taxon>
        <taxon>Dalbergieae</taxon>
        <taxon>Pterocarpus clade</taxon>
        <taxon>Arachis</taxon>
    </lineage>
</organism>
<reference evidence="6 7" key="1">
    <citation type="submission" date="2019-01" db="EMBL/GenBank/DDBJ databases">
        <title>Sequencing of cultivated peanut Arachis hypogaea provides insights into genome evolution and oil improvement.</title>
        <authorList>
            <person name="Chen X."/>
        </authorList>
    </citation>
    <scope>NUCLEOTIDE SEQUENCE [LARGE SCALE GENOMIC DNA]</scope>
    <source>
        <strain evidence="7">cv. Fuhuasheng</strain>
        <tissue evidence="6">Leaves</tissue>
    </source>
</reference>
<dbReference type="EMBL" id="SDMP01000001">
    <property type="protein sequence ID" value="RYR76272.1"/>
    <property type="molecule type" value="Genomic_DNA"/>
</dbReference>
<evidence type="ECO:0000313" key="7">
    <source>
        <dbReference type="Proteomes" id="UP000289738"/>
    </source>
</evidence>
<dbReference type="InterPro" id="IPR002213">
    <property type="entry name" value="UDP_glucos_trans"/>
</dbReference>
<dbReference type="PANTHER" id="PTHR48047">
    <property type="entry name" value="GLYCOSYLTRANSFERASE"/>
    <property type="match status" value="1"/>
</dbReference>
<dbReference type="SUPFAM" id="SSF53756">
    <property type="entry name" value="UDP-Glycosyltransferase/glycogen phosphorylase"/>
    <property type="match status" value="1"/>
</dbReference>
<dbReference type="AlphaFoldDB" id="A0A445ELN4"/>
<comment type="caution">
    <text evidence="6">The sequence shown here is derived from an EMBL/GenBank/DDBJ whole genome shotgun (WGS) entry which is preliminary data.</text>
</comment>
<evidence type="ECO:0000256" key="4">
    <source>
        <dbReference type="RuleBase" id="RU003718"/>
    </source>
</evidence>